<evidence type="ECO:0000256" key="2">
    <source>
        <dbReference type="SAM" id="SignalP"/>
    </source>
</evidence>
<organism evidence="3">
    <name type="scientific">Ixodes ricinus</name>
    <name type="common">Common tick</name>
    <name type="synonym">Acarus ricinus</name>
    <dbReference type="NCBI Taxonomy" id="34613"/>
    <lineage>
        <taxon>Eukaryota</taxon>
        <taxon>Metazoa</taxon>
        <taxon>Ecdysozoa</taxon>
        <taxon>Arthropoda</taxon>
        <taxon>Chelicerata</taxon>
        <taxon>Arachnida</taxon>
        <taxon>Acari</taxon>
        <taxon>Parasitiformes</taxon>
        <taxon>Ixodida</taxon>
        <taxon>Ixodoidea</taxon>
        <taxon>Ixodidae</taxon>
        <taxon>Ixodinae</taxon>
        <taxon>Ixodes</taxon>
    </lineage>
</organism>
<feature type="signal peptide" evidence="2">
    <location>
        <begin position="1"/>
        <end position="19"/>
    </location>
</feature>
<feature type="transmembrane region" description="Helical" evidence="1">
    <location>
        <begin position="54"/>
        <end position="74"/>
    </location>
</feature>
<keyword evidence="1" id="KW-0812">Transmembrane</keyword>
<proteinExistence type="predicted"/>
<evidence type="ECO:0000313" key="3">
    <source>
        <dbReference type="EMBL" id="MXU83548.1"/>
    </source>
</evidence>
<feature type="transmembrane region" description="Helical" evidence="1">
    <location>
        <begin position="12"/>
        <end position="34"/>
    </location>
</feature>
<keyword evidence="1" id="KW-0472">Membrane</keyword>
<protein>
    <submittedName>
        <fullName evidence="3">Putative secreted protein</fullName>
    </submittedName>
</protein>
<dbReference type="EMBL" id="GIFC01001465">
    <property type="protein sequence ID" value="MXU83548.1"/>
    <property type="molecule type" value="Transcribed_RNA"/>
</dbReference>
<keyword evidence="1" id="KW-1133">Transmembrane helix</keyword>
<dbReference type="AlphaFoldDB" id="A0A6B0TW27"/>
<reference evidence="3" key="1">
    <citation type="submission" date="2019-12" db="EMBL/GenBank/DDBJ databases">
        <title>An insight into the sialome of adult female Ixodes ricinus ticks feeding for 6 days.</title>
        <authorList>
            <person name="Perner J."/>
            <person name="Ribeiro J.M.C."/>
        </authorList>
    </citation>
    <scope>NUCLEOTIDE SEQUENCE</scope>
    <source>
        <strain evidence="3">Semi-engorged</strain>
        <tissue evidence="3">Salivary glands</tissue>
    </source>
</reference>
<sequence>MSGLVGASVSLLRLVVVVAASVTVVGLAVTVGVSSEALAGTLEVLGTVVVELKSGEWGLATFPAVVVAGSRLVLGK</sequence>
<feature type="chain" id="PRO_5025673524" evidence="2">
    <location>
        <begin position="20"/>
        <end position="76"/>
    </location>
</feature>
<keyword evidence="2" id="KW-0732">Signal</keyword>
<accession>A0A6B0TW27</accession>
<evidence type="ECO:0000256" key="1">
    <source>
        <dbReference type="SAM" id="Phobius"/>
    </source>
</evidence>
<name>A0A6B0TW27_IXORI</name>